<protein>
    <submittedName>
        <fullName evidence="1">Uncharacterized protein</fullName>
    </submittedName>
</protein>
<proteinExistence type="predicted"/>
<dbReference type="EMBL" id="JARKIB010000073">
    <property type="protein sequence ID" value="KAJ7748336.1"/>
    <property type="molecule type" value="Genomic_DNA"/>
</dbReference>
<evidence type="ECO:0000313" key="1">
    <source>
        <dbReference type="EMBL" id="KAJ7748336.1"/>
    </source>
</evidence>
<gene>
    <name evidence="1" type="ORF">B0H16DRAFT_905274</name>
</gene>
<name>A0AAD7IQF3_9AGAR</name>
<comment type="caution">
    <text evidence="1">The sequence shown here is derived from an EMBL/GenBank/DDBJ whole genome shotgun (WGS) entry which is preliminary data.</text>
</comment>
<dbReference type="AlphaFoldDB" id="A0AAD7IQF3"/>
<dbReference type="Proteomes" id="UP001215598">
    <property type="component" value="Unassembled WGS sequence"/>
</dbReference>
<organism evidence="1 2">
    <name type="scientific">Mycena metata</name>
    <dbReference type="NCBI Taxonomy" id="1033252"/>
    <lineage>
        <taxon>Eukaryota</taxon>
        <taxon>Fungi</taxon>
        <taxon>Dikarya</taxon>
        <taxon>Basidiomycota</taxon>
        <taxon>Agaricomycotina</taxon>
        <taxon>Agaricomycetes</taxon>
        <taxon>Agaricomycetidae</taxon>
        <taxon>Agaricales</taxon>
        <taxon>Marasmiineae</taxon>
        <taxon>Mycenaceae</taxon>
        <taxon>Mycena</taxon>
    </lineage>
</organism>
<sequence>MHADIRLPAAHFSPSISPSERLHFTLYATTSIIMMNRLIFLGLLTLRLSACVQSAPIPDSAPTAVLVRVPERDAVTRRRVNLFNPFEHVGVRFVDGAGMPRRSKEESLFRVKGREEGCRRCELFVQEPQRGRR</sequence>
<reference evidence="1" key="1">
    <citation type="submission" date="2023-03" db="EMBL/GenBank/DDBJ databases">
        <title>Massive genome expansion in bonnet fungi (Mycena s.s.) driven by repeated elements and novel gene families across ecological guilds.</title>
        <authorList>
            <consortium name="Lawrence Berkeley National Laboratory"/>
            <person name="Harder C.B."/>
            <person name="Miyauchi S."/>
            <person name="Viragh M."/>
            <person name="Kuo A."/>
            <person name="Thoen E."/>
            <person name="Andreopoulos B."/>
            <person name="Lu D."/>
            <person name="Skrede I."/>
            <person name="Drula E."/>
            <person name="Henrissat B."/>
            <person name="Morin E."/>
            <person name="Kohler A."/>
            <person name="Barry K."/>
            <person name="LaButti K."/>
            <person name="Morin E."/>
            <person name="Salamov A."/>
            <person name="Lipzen A."/>
            <person name="Mereny Z."/>
            <person name="Hegedus B."/>
            <person name="Baldrian P."/>
            <person name="Stursova M."/>
            <person name="Weitz H."/>
            <person name="Taylor A."/>
            <person name="Grigoriev I.V."/>
            <person name="Nagy L.G."/>
            <person name="Martin F."/>
            <person name="Kauserud H."/>
        </authorList>
    </citation>
    <scope>NUCLEOTIDE SEQUENCE</scope>
    <source>
        <strain evidence="1">CBHHK182m</strain>
    </source>
</reference>
<evidence type="ECO:0000313" key="2">
    <source>
        <dbReference type="Proteomes" id="UP001215598"/>
    </source>
</evidence>
<accession>A0AAD7IQF3</accession>
<keyword evidence="2" id="KW-1185">Reference proteome</keyword>